<accession>A0A0W0EYH0</accession>
<keyword evidence="1" id="KW-0472">Membrane</keyword>
<proteinExistence type="predicted"/>
<comment type="caution">
    <text evidence="2">The sequence shown here is derived from an EMBL/GenBank/DDBJ whole genome shotgun (WGS) entry which is preliminary data.</text>
</comment>
<keyword evidence="1" id="KW-1133">Transmembrane helix</keyword>
<evidence type="ECO:0000313" key="2">
    <source>
        <dbReference type="EMBL" id="KTB29073.1"/>
    </source>
</evidence>
<name>A0A0W0EYH0_MONRR</name>
<organism evidence="2 3">
    <name type="scientific">Moniliophthora roreri</name>
    <name type="common">Frosty pod rot fungus</name>
    <name type="synonym">Monilia roreri</name>
    <dbReference type="NCBI Taxonomy" id="221103"/>
    <lineage>
        <taxon>Eukaryota</taxon>
        <taxon>Fungi</taxon>
        <taxon>Dikarya</taxon>
        <taxon>Basidiomycota</taxon>
        <taxon>Agaricomycotina</taxon>
        <taxon>Agaricomycetes</taxon>
        <taxon>Agaricomycetidae</taxon>
        <taxon>Agaricales</taxon>
        <taxon>Marasmiineae</taxon>
        <taxon>Marasmiaceae</taxon>
        <taxon>Moniliophthora</taxon>
    </lineage>
</organism>
<gene>
    <name evidence="2" type="ORF">WG66_18316</name>
</gene>
<reference evidence="2 3" key="1">
    <citation type="submission" date="2015-12" db="EMBL/GenBank/DDBJ databases">
        <title>Draft genome sequence of Moniliophthora roreri, the causal agent of frosty pod rot of cacao.</title>
        <authorList>
            <person name="Aime M.C."/>
            <person name="Diaz-Valderrama J.R."/>
            <person name="Kijpornyongpan T."/>
            <person name="Phillips-Mora W."/>
        </authorList>
    </citation>
    <scope>NUCLEOTIDE SEQUENCE [LARGE SCALE GENOMIC DNA]</scope>
    <source>
        <strain evidence="2 3">MCA 2952</strain>
    </source>
</reference>
<feature type="transmembrane region" description="Helical" evidence="1">
    <location>
        <begin position="12"/>
        <end position="32"/>
    </location>
</feature>
<dbReference type="EMBL" id="LATX01002450">
    <property type="protein sequence ID" value="KTB29073.1"/>
    <property type="molecule type" value="Genomic_DNA"/>
</dbReference>
<keyword evidence="1" id="KW-0812">Transmembrane</keyword>
<dbReference type="AlphaFoldDB" id="A0A0W0EYH0"/>
<protein>
    <submittedName>
        <fullName evidence="2">Uncharacterized protein</fullName>
    </submittedName>
</protein>
<sequence>MGNPPVSKIKQNFTLICVLFSKIYVSTVFTIYPNADL</sequence>
<evidence type="ECO:0000256" key="1">
    <source>
        <dbReference type="SAM" id="Phobius"/>
    </source>
</evidence>
<evidence type="ECO:0000313" key="3">
    <source>
        <dbReference type="Proteomes" id="UP000054988"/>
    </source>
</evidence>
<dbReference type="Proteomes" id="UP000054988">
    <property type="component" value="Unassembled WGS sequence"/>
</dbReference>